<evidence type="ECO:0000313" key="4">
    <source>
        <dbReference type="Proteomes" id="UP001063166"/>
    </source>
</evidence>
<gene>
    <name evidence="3" type="ORF">LshimejAT787_0310900</name>
</gene>
<dbReference type="PANTHER" id="PTHR46370">
    <property type="entry name" value="GPALPP MOTIFS-CONTAINING PROTEIN 1"/>
    <property type="match status" value="1"/>
</dbReference>
<dbReference type="PANTHER" id="PTHR46370:SF1">
    <property type="entry name" value="GPALPP MOTIFS-CONTAINING PROTEIN 1"/>
    <property type="match status" value="1"/>
</dbReference>
<dbReference type="EMBL" id="BRPK01000003">
    <property type="protein sequence ID" value="GLB36803.1"/>
    <property type="molecule type" value="Genomic_DNA"/>
</dbReference>
<proteinExistence type="predicted"/>
<comment type="caution">
    <text evidence="3">The sequence shown here is derived from an EMBL/GenBank/DDBJ whole genome shotgun (WGS) entry which is preliminary data.</text>
</comment>
<sequence length="317" mass="35032">MPAIGPELPPHLQRPSEEEEKTETVVVGPQIPPDLLNNQVKDEDDEDDYVPELPPDLAAAHSAAGPSTVEMSASSSSAARRVVGPSLPSYPPTYDPKLHAAYEEEDDDDVGPKPLPAGVKYAEKDAVQEFMEREERRRKEAEEAAKPKALKRDEWMLVPPSSSDLLAKLDPTKLKGGRQFSRSSAPAAGKTDSSLWTETPAERQQRLADEVSGKKRRAVDTATDEDAVAERKRSKVEEERIRRGVEEYTQTLRGPSLINQYQASGKADASKDKDAAIWDHDRDINSFARRGGWAIASVRGRAEVFYDYGGRTLRTTP</sequence>
<feature type="region of interest" description="Disordered" evidence="1">
    <location>
        <begin position="1"/>
        <end position="239"/>
    </location>
</feature>
<evidence type="ECO:0000256" key="1">
    <source>
        <dbReference type="SAM" id="MobiDB-lite"/>
    </source>
</evidence>
<evidence type="ECO:0000259" key="2">
    <source>
        <dbReference type="Pfam" id="PF12572"/>
    </source>
</evidence>
<keyword evidence="4" id="KW-1185">Reference proteome</keyword>
<feature type="domain" description="DUF3752" evidence="2">
    <location>
        <begin position="159"/>
        <end position="286"/>
    </location>
</feature>
<reference evidence="3" key="1">
    <citation type="submission" date="2022-07" db="EMBL/GenBank/DDBJ databases">
        <title>The genome of Lyophyllum shimeji provides insight into the initial evolution of ectomycorrhizal fungal genome.</title>
        <authorList>
            <person name="Kobayashi Y."/>
            <person name="Shibata T."/>
            <person name="Hirakawa H."/>
            <person name="Shigenobu S."/>
            <person name="Nishiyama T."/>
            <person name="Yamada A."/>
            <person name="Hasebe M."/>
            <person name="Kawaguchi M."/>
        </authorList>
    </citation>
    <scope>NUCLEOTIDE SEQUENCE</scope>
    <source>
        <strain evidence="3">AT787</strain>
    </source>
</reference>
<dbReference type="InterPro" id="IPR046331">
    <property type="entry name" value="GPAM1-like"/>
</dbReference>
<evidence type="ECO:0000313" key="3">
    <source>
        <dbReference type="EMBL" id="GLB36803.1"/>
    </source>
</evidence>
<feature type="compositionally biased region" description="Basic and acidic residues" evidence="1">
    <location>
        <begin position="228"/>
        <end position="239"/>
    </location>
</feature>
<accession>A0A9P3UKM0</accession>
<protein>
    <recommendedName>
        <fullName evidence="2">DUF3752 domain-containing protein</fullName>
    </recommendedName>
</protein>
<feature type="compositionally biased region" description="Basic and acidic residues" evidence="1">
    <location>
        <begin position="121"/>
        <end position="155"/>
    </location>
</feature>
<dbReference type="Pfam" id="PF12572">
    <property type="entry name" value="DUF3752"/>
    <property type="match status" value="1"/>
</dbReference>
<dbReference type="AlphaFoldDB" id="A0A9P3UKM0"/>
<organism evidence="3 4">
    <name type="scientific">Lyophyllum shimeji</name>
    <name type="common">Hon-shimeji</name>
    <name type="synonym">Tricholoma shimeji</name>
    <dbReference type="NCBI Taxonomy" id="47721"/>
    <lineage>
        <taxon>Eukaryota</taxon>
        <taxon>Fungi</taxon>
        <taxon>Dikarya</taxon>
        <taxon>Basidiomycota</taxon>
        <taxon>Agaricomycotina</taxon>
        <taxon>Agaricomycetes</taxon>
        <taxon>Agaricomycetidae</taxon>
        <taxon>Agaricales</taxon>
        <taxon>Tricholomatineae</taxon>
        <taxon>Lyophyllaceae</taxon>
        <taxon>Lyophyllum</taxon>
    </lineage>
</organism>
<dbReference type="OrthoDB" id="73491at2759"/>
<dbReference type="Proteomes" id="UP001063166">
    <property type="component" value="Unassembled WGS sequence"/>
</dbReference>
<name>A0A9P3UKM0_LYOSH</name>
<feature type="compositionally biased region" description="Basic and acidic residues" evidence="1">
    <location>
        <begin position="200"/>
        <end position="213"/>
    </location>
</feature>
<dbReference type="InterPro" id="IPR022226">
    <property type="entry name" value="DUF3752"/>
</dbReference>